<dbReference type="EMBL" id="JAGKON010000097">
    <property type="protein sequence ID" value="MBQ0604618.1"/>
    <property type="molecule type" value="Genomic_DNA"/>
</dbReference>
<keyword evidence="2" id="KW-1185">Reference proteome</keyword>
<name>A0AAP2FNF7_KLEOX</name>
<sequence length="107" mass="12126">MEDIQNPKSEVRDPSEIKKVTFDLFKFYLDELEKECGDIKCSECGNHLWNIFRAPGPEEKPNVVTFPMPLSPGMGMWAFPISCSKCGSMRFFEASTVVDSLRTNGKL</sequence>
<dbReference type="Proteomes" id="UP000673434">
    <property type="component" value="Unassembled WGS sequence"/>
</dbReference>
<protein>
    <submittedName>
        <fullName evidence="1">Uncharacterized protein</fullName>
    </submittedName>
</protein>
<organism evidence="1 2">
    <name type="scientific">Klebsiella oxytoca</name>
    <dbReference type="NCBI Taxonomy" id="571"/>
    <lineage>
        <taxon>Bacteria</taxon>
        <taxon>Pseudomonadati</taxon>
        <taxon>Pseudomonadota</taxon>
        <taxon>Gammaproteobacteria</taxon>
        <taxon>Enterobacterales</taxon>
        <taxon>Enterobacteriaceae</taxon>
        <taxon>Klebsiella/Raoultella group</taxon>
        <taxon>Klebsiella</taxon>
    </lineage>
</organism>
<comment type="caution">
    <text evidence="1">The sequence shown here is derived from an EMBL/GenBank/DDBJ whole genome shotgun (WGS) entry which is preliminary data.</text>
</comment>
<gene>
    <name evidence="1" type="ORF">J7S78_33220</name>
</gene>
<evidence type="ECO:0000313" key="1">
    <source>
        <dbReference type="EMBL" id="MBQ0604618.1"/>
    </source>
</evidence>
<proteinExistence type="predicted"/>
<dbReference type="RefSeq" id="WP_047720286.1">
    <property type="nucleotide sequence ID" value="NZ_CAXLPL010000001.1"/>
</dbReference>
<reference evidence="1 2" key="1">
    <citation type="submission" date="2021-03" db="EMBL/GenBank/DDBJ databases">
        <authorList>
            <person name="Stanton E."/>
        </authorList>
    </citation>
    <scope>NUCLEOTIDE SEQUENCE [LARGE SCALE GENOMIC DNA]</scope>
    <source>
        <strain evidence="1 2">2020EL-00037</strain>
    </source>
</reference>
<dbReference type="AlphaFoldDB" id="A0AAP2FNF7"/>
<evidence type="ECO:0000313" key="2">
    <source>
        <dbReference type="Proteomes" id="UP000673434"/>
    </source>
</evidence>
<accession>A0AAP2FNF7</accession>